<gene>
    <name evidence="5" type="ORF">A5642_16320</name>
</gene>
<dbReference type="SMART" id="SM00421">
    <property type="entry name" value="HTH_LUXR"/>
    <property type="match status" value="1"/>
</dbReference>
<dbReference type="Pfam" id="PF00196">
    <property type="entry name" value="GerE"/>
    <property type="match status" value="1"/>
</dbReference>
<dbReference type="InterPro" id="IPR059106">
    <property type="entry name" value="WHD_MalT"/>
</dbReference>
<reference evidence="5 6" key="1">
    <citation type="submission" date="2016-06" db="EMBL/GenBank/DDBJ databases">
        <authorList>
            <person name="Kjaerup R.B."/>
            <person name="Dalgaard T.S."/>
            <person name="Juul-Madsen H.R."/>
        </authorList>
    </citation>
    <scope>NUCLEOTIDE SEQUENCE [LARGE SCALE GENOMIC DNA]</scope>
    <source>
        <strain evidence="5 6">1199456.5</strain>
    </source>
</reference>
<dbReference type="EMBL" id="LZSF01000095">
    <property type="protein sequence ID" value="OBA88851.1"/>
    <property type="molecule type" value="Genomic_DNA"/>
</dbReference>
<dbReference type="Gene3D" id="1.25.40.10">
    <property type="entry name" value="Tetratricopeptide repeat domain"/>
    <property type="match status" value="1"/>
</dbReference>
<dbReference type="PRINTS" id="PR00038">
    <property type="entry name" value="HTHLUXR"/>
</dbReference>
<dbReference type="PROSITE" id="PS50043">
    <property type="entry name" value="HTH_LUXR_2"/>
    <property type="match status" value="1"/>
</dbReference>
<keyword evidence="2" id="KW-0238">DNA-binding</keyword>
<keyword evidence="1" id="KW-0805">Transcription regulation</keyword>
<dbReference type="GO" id="GO:0003677">
    <property type="term" value="F:DNA binding"/>
    <property type="evidence" value="ECO:0007669"/>
    <property type="project" value="UniProtKB-KW"/>
</dbReference>
<dbReference type="CDD" id="cd06170">
    <property type="entry name" value="LuxR_C_like"/>
    <property type="match status" value="1"/>
</dbReference>
<dbReference type="InterPro" id="IPR016032">
    <property type="entry name" value="Sig_transdc_resp-reg_C-effctor"/>
</dbReference>
<organism evidence="5 6">
    <name type="scientific">Mycolicibacterium mucogenicum</name>
    <name type="common">Mycobacterium mucogenicum</name>
    <dbReference type="NCBI Taxonomy" id="56689"/>
    <lineage>
        <taxon>Bacteria</taxon>
        <taxon>Bacillati</taxon>
        <taxon>Actinomycetota</taxon>
        <taxon>Actinomycetes</taxon>
        <taxon>Mycobacteriales</taxon>
        <taxon>Mycobacteriaceae</taxon>
        <taxon>Mycolicibacterium</taxon>
    </lineage>
</organism>
<dbReference type="PANTHER" id="PTHR44688:SF16">
    <property type="entry name" value="DNA-BINDING TRANSCRIPTIONAL ACTIVATOR DEVR_DOSR"/>
    <property type="match status" value="1"/>
</dbReference>
<protein>
    <recommendedName>
        <fullName evidence="4">HTH luxR-type domain-containing protein</fullName>
    </recommendedName>
</protein>
<evidence type="ECO:0000259" key="4">
    <source>
        <dbReference type="PROSITE" id="PS50043"/>
    </source>
</evidence>
<keyword evidence="3" id="KW-0804">Transcription</keyword>
<evidence type="ECO:0000313" key="5">
    <source>
        <dbReference type="EMBL" id="OBA88851.1"/>
    </source>
</evidence>
<feature type="domain" description="HTH luxR-type" evidence="4">
    <location>
        <begin position="815"/>
        <end position="878"/>
    </location>
</feature>
<dbReference type="PANTHER" id="PTHR44688">
    <property type="entry name" value="DNA-BINDING TRANSCRIPTIONAL ACTIVATOR DEVR_DOSR"/>
    <property type="match status" value="1"/>
</dbReference>
<evidence type="ECO:0000256" key="2">
    <source>
        <dbReference type="ARBA" id="ARBA00023125"/>
    </source>
</evidence>
<sequence length="878" mass="94908">MDRHSWIRYFWAVAADGTSAMRPVPWFLATIPVARPDMLPRRTISRLLDAECDRKRAIVVAAPSGYGKTVALSQWAAERTANKPGSVAWLTLTVRVANRDDVLRGLLTAMGNSARAAGDDGLGRQIAEVAEVLQTSSYPSAVAALMEIDPLGPLTVVIDDFQQARAAWREADVFELIELGPPWLSFVLATTDSVGPEWSRLRVHGQVAVIGANDLAFTHDDIAALALQSGIPVEDVGIEEISVATGGWPAAVRLMLVSGSAPSSVSSADLTEYLETAVLSRLRRELADFVLSATVCARLDERLAVALSGRADAVSLLRECVGSGLFVEQFGAGESTFYQWHAIFVRHCREILRRTRPGEWQRLNRIAAVELAATYPLEAVECAIRGSDPRAGFEIIADHWLELLLQSRSDALDDACARLNQAFGENPEVLMVRASCRAMAGDSVAAALLFDRARSAATAGADPRRMEFIADLCTILVADDRGAMAAAAARAEAVLGDRDVVAPRAYACALFVIGWADSRLRRGPSRGSAYLESSVHECTAQGLTEVAHRARQNLAFAAAHAGEFDRALAALQSAQAVADPSPELWLSHDGDGIERFTAGWISLWRGQMDVAVDYLVSVSASVGVGYPDTGRMMLAFAAATLGVEDVLGVAEATVRRMPDLDTHGVPWNSYKTASRARLAEARGRRQEALDAAASIVGREHVPMISAVLSGMCRRLADPDLADRLARQALAVEAPVNVEVYALLTLALLDWEQGRAAAAHRGLETVLGLAREEQVRYQFVDNADPVCRELLAAHLPTTAHQEFLAEALVLVEQPKAVSSASALTPRELEVLAHLRTAMTSQEIADWMGVSLNTLKTHQRSIYRKLAVANRREAIRAVRP</sequence>
<evidence type="ECO:0000313" key="6">
    <source>
        <dbReference type="Proteomes" id="UP000093962"/>
    </source>
</evidence>
<dbReference type="GO" id="GO:0006355">
    <property type="term" value="P:regulation of DNA-templated transcription"/>
    <property type="evidence" value="ECO:0007669"/>
    <property type="project" value="InterPro"/>
</dbReference>
<dbReference type="Proteomes" id="UP000093962">
    <property type="component" value="Unassembled WGS sequence"/>
</dbReference>
<dbReference type="InterPro" id="IPR000792">
    <property type="entry name" value="Tscrpt_reg_LuxR_C"/>
</dbReference>
<dbReference type="AlphaFoldDB" id="A0A1A0MUX2"/>
<dbReference type="Pfam" id="PF25873">
    <property type="entry name" value="WHD_MalT"/>
    <property type="match status" value="1"/>
</dbReference>
<dbReference type="InterPro" id="IPR011990">
    <property type="entry name" value="TPR-like_helical_dom_sf"/>
</dbReference>
<evidence type="ECO:0000256" key="1">
    <source>
        <dbReference type="ARBA" id="ARBA00023015"/>
    </source>
</evidence>
<accession>A0A1A0MUX2</accession>
<proteinExistence type="predicted"/>
<dbReference type="InterPro" id="IPR036388">
    <property type="entry name" value="WH-like_DNA-bd_sf"/>
</dbReference>
<dbReference type="Gene3D" id="1.10.10.10">
    <property type="entry name" value="Winged helix-like DNA-binding domain superfamily/Winged helix DNA-binding domain"/>
    <property type="match status" value="1"/>
</dbReference>
<comment type="caution">
    <text evidence="5">The sequence shown here is derived from an EMBL/GenBank/DDBJ whole genome shotgun (WGS) entry which is preliminary data.</text>
</comment>
<name>A0A1A0MUX2_MYCMU</name>
<dbReference type="SUPFAM" id="SSF46894">
    <property type="entry name" value="C-terminal effector domain of the bipartite response regulators"/>
    <property type="match status" value="1"/>
</dbReference>
<evidence type="ECO:0000256" key="3">
    <source>
        <dbReference type="ARBA" id="ARBA00023163"/>
    </source>
</evidence>